<dbReference type="OrthoDB" id="5169850at2759"/>
<dbReference type="EMBL" id="MNUE01000012">
    <property type="protein sequence ID" value="OJD36329.1"/>
    <property type="molecule type" value="Genomic_DNA"/>
</dbReference>
<dbReference type="Proteomes" id="UP000183809">
    <property type="component" value="Unassembled WGS sequence"/>
</dbReference>
<sequence length="300" mass="32844">MTSTMTSTVTDSTVINTMTKTMPADLPSRYEIRNLGPEHSDWALAILCHTNIFYGPLWSSNYKGTEAVRRCLALYEHARYLVDHQIESGFSFGVFDKEYKPKRPESSSPSTTTADGGGGGGGKLYWDIHADPATLSASALLDAMDFPLVSIALSYDSIHPLDPARLAPLAPVLPAYGEGFARLIANDARDPASWRATAPLQVLFRNATSTRRDYEGRGLMKGLAHWLMRWAAAMGFRGIQIEAFNDAVAKVWTHPPPPFGGEAVSEVRTGEVVVEEGDGSVRRPFGESTQTLTRCYVTLK</sequence>
<dbReference type="RefSeq" id="XP_020132589.1">
    <property type="nucleotide sequence ID" value="XM_020270626.1"/>
</dbReference>
<accession>A0A1J9R716</accession>
<evidence type="ECO:0000313" key="2">
    <source>
        <dbReference type="Proteomes" id="UP000183809"/>
    </source>
</evidence>
<comment type="caution">
    <text evidence="1">The sequence shown here is derived from an EMBL/GenBank/DDBJ whole genome shotgun (WGS) entry which is preliminary data.</text>
</comment>
<dbReference type="AlphaFoldDB" id="A0A1J9R716"/>
<protein>
    <recommendedName>
        <fullName evidence="3">N-acetyltransferase domain-containing protein</fullName>
    </recommendedName>
</protein>
<organism evidence="1 2">
    <name type="scientific">Diplodia corticola</name>
    <dbReference type="NCBI Taxonomy" id="236234"/>
    <lineage>
        <taxon>Eukaryota</taxon>
        <taxon>Fungi</taxon>
        <taxon>Dikarya</taxon>
        <taxon>Ascomycota</taxon>
        <taxon>Pezizomycotina</taxon>
        <taxon>Dothideomycetes</taxon>
        <taxon>Dothideomycetes incertae sedis</taxon>
        <taxon>Botryosphaeriales</taxon>
        <taxon>Botryosphaeriaceae</taxon>
        <taxon>Diplodia</taxon>
    </lineage>
</organism>
<dbReference type="GeneID" id="31010885"/>
<reference evidence="1 2" key="1">
    <citation type="submission" date="2016-10" db="EMBL/GenBank/DDBJ databases">
        <title>Proteomics and genomics reveal pathogen-plant mechanisms compatible with a hemibiotrophic lifestyle of Diplodia corticola.</title>
        <authorList>
            <person name="Fernandes I."/>
            <person name="De Jonge R."/>
            <person name="Van De Peer Y."/>
            <person name="Devreese B."/>
            <person name="Alves A."/>
            <person name="Esteves A.C."/>
        </authorList>
    </citation>
    <scope>NUCLEOTIDE SEQUENCE [LARGE SCALE GENOMIC DNA]</scope>
    <source>
        <strain evidence="1 2">CBS 112549</strain>
    </source>
</reference>
<evidence type="ECO:0008006" key="3">
    <source>
        <dbReference type="Google" id="ProtNLM"/>
    </source>
</evidence>
<name>A0A1J9R716_9PEZI</name>
<gene>
    <name evidence="1" type="ORF">BKCO1_12000133</name>
</gene>
<keyword evidence="2" id="KW-1185">Reference proteome</keyword>
<evidence type="ECO:0000313" key="1">
    <source>
        <dbReference type="EMBL" id="OJD36329.1"/>
    </source>
</evidence>
<proteinExistence type="predicted"/>